<dbReference type="AlphaFoldDB" id="A0A923MMA2"/>
<dbReference type="PROSITE" id="PS51677">
    <property type="entry name" value="NODB"/>
    <property type="match status" value="1"/>
</dbReference>
<evidence type="ECO:0000256" key="3">
    <source>
        <dbReference type="SAM" id="SignalP"/>
    </source>
</evidence>
<comment type="caution">
    <text evidence="5">The sequence shown here is derived from an EMBL/GenBank/DDBJ whole genome shotgun (WGS) entry which is preliminary data.</text>
</comment>
<dbReference type="GO" id="GO:0005975">
    <property type="term" value="P:carbohydrate metabolic process"/>
    <property type="evidence" value="ECO:0007669"/>
    <property type="project" value="InterPro"/>
</dbReference>
<evidence type="ECO:0000256" key="1">
    <source>
        <dbReference type="ARBA" id="ARBA00004613"/>
    </source>
</evidence>
<accession>A0A923MMA2</accession>
<dbReference type="SUPFAM" id="SSF88713">
    <property type="entry name" value="Glycoside hydrolase/deacetylase"/>
    <property type="match status" value="1"/>
</dbReference>
<evidence type="ECO:0000313" key="6">
    <source>
        <dbReference type="Proteomes" id="UP000620327"/>
    </source>
</evidence>
<dbReference type="Gene3D" id="3.20.20.370">
    <property type="entry name" value="Glycoside hydrolase/deacetylase"/>
    <property type="match status" value="1"/>
</dbReference>
<organism evidence="5 6">
    <name type="scientific">Dysosmobacter segnis</name>
    <dbReference type="NCBI Taxonomy" id="2763042"/>
    <lineage>
        <taxon>Bacteria</taxon>
        <taxon>Bacillati</taxon>
        <taxon>Bacillota</taxon>
        <taxon>Clostridia</taxon>
        <taxon>Eubacteriales</taxon>
        <taxon>Oscillospiraceae</taxon>
        <taxon>Dysosmobacter</taxon>
    </lineage>
</organism>
<reference evidence="5" key="1">
    <citation type="submission" date="2020-08" db="EMBL/GenBank/DDBJ databases">
        <title>Genome public.</title>
        <authorList>
            <person name="Liu C."/>
            <person name="Sun Q."/>
        </authorList>
    </citation>
    <scope>NUCLEOTIDE SEQUENCE</scope>
    <source>
        <strain evidence="5">BX15</strain>
    </source>
</reference>
<dbReference type="InterPro" id="IPR011330">
    <property type="entry name" value="Glyco_hydro/deAcase_b/a-brl"/>
</dbReference>
<proteinExistence type="predicted"/>
<feature type="domain" description="NodB homology" evidence="4">
    <location>
        <begin position="90"/>
        <end position="267"/>
    </location>
</feature>
<dbReference type="GO" id="GO:0016810">
    <property type="term" value="F:hydrolase activity, acting on carbon-nitrogen (but not peptide) bonds"/>
    <property type="evidence" value="ECO:0007669"/>
    <property type="project" value="InterPro"/>
</dbReference>
<dbReference type="GO" id="GO:0005576">
    <property type="term" value="C:extracellular region"/>
    <property type="evidence" value="ECO:0007669"/>
    <property type="project" value="UniProtKB-SubCell"/>
</dbReference>
<dbReference type="RefSeq" id="WP_187015677.1">
    <property type="nucleotide sequence ID" value="NZ_JACOQI010000017.1"/>
</dbReference>
<sequence length="267" mass="29501">MKQKFFCAAVPLVMLAVSAALSVFVYRLPQPVREPLPVLMYHHMVPDGQDCNDMTVTPGKFRADLETVLAMGYTPVLPRELAAGDALPEKPILITFDDGYRSNYDLVYPILQEYGVKACISIIVLMPDLPTDNFCTWNQLREMTASGLVEIGSHSYRLHNLGGDGGNFESGGANGVERRPNESDADFQTRVLDDIQLSHDRIAEELGGVTCFAYPFGCSDPDAKALVDELFPVTLMTTPKCADLAKGLHDLPRFTVTMKTNLEKLLR</sequence>
<evidence type="ECO:0000256" key="2">
    <source>
        <dbReference type="ARBA" id="ARBA00022729"/>
    </source>
</evidence>
<comment type="subcellular location">
    <subcellularLocation>
        <location evidence="1">Secreted</location>
    </subcellularLocation>
</comment>
<dbReference type="CDD" id="cd10918">
    <property type="entry name" value="CE4_NodB_like_5s_6s"/>
    <property type="match status" value="1"/>
</dbReference>
<gene>
    <name evidence="5" type="ORF">H8Z83_14375</name>
</gene>
<feature type="chain" id="PRO_5037404289" evidence="3">
    <location>
        <begin position="20"/>
        <end position="267"/>
    </location>
</feature>
<dbReference type="PANTHER" id="PTHR34216:SF3">
    <property type="entry name" value="POLY-BETA-1,6-N-ACETYL-D-GLUCOSAMINE N-DEACETYLASE"/>
    <property type="match status" value="1"/>
</dbReference>
<feature type="signal peptide" evidence="3">
    <location>
        <begin position="1"/>
        <end position="19"/>
    </location>
</feature>
<keyword evidence="6" id="KW-1185">Reference proteome</keyword>
<dbReference type="InterPro" id="IPR002509">
    <property type="entry name" value="NODB_dom"/>
</dbReference>
<dbReference type="Proteomes" id="UP000620327">
    <property type="component" value="Unassembled WGS sequence"/>
</dbReference>
<dbReference type="InterPro" id="IPR051398">
    <property type="entry name" value="Polysacch_Deacetylase"/>
</dbReference>
<keyword evidence="2 3" id="KW-0732">Signal</keyword>
<dbReference type="Pfam" id="PF01522">
    <property type="entry name" value="Polysacc_deac_1"/>
    <property type="match status" value="1"/>
</dbReference>
<name>A0A923MMA2_9FIRM</name>
<dbReference type="EMBL" id="JACOQI010000017">
    <property type="protein sequence ID" value="MBC5771482.1"/>
    <property type="molecule type" value="Genomic_DNA"/>
</dbReference>
<evidence type="ECO:0000313" key="5">
    <source>
        <dbReference type="EMBL" id="MBC5771482.1"/>
    </source>
</evidence>
<protein>
    <submittedName>
        <fullName evidence="5">Polysaccharide deacetylase family protein</fullName>
    </submittedName>
</protein>
<dbReference type="PANTHER" id="PTHR34216">
    <property type="match status" value="1"/>
</dbReference>
<evidence type="ECO:0000259" key="4">
    <source>
        <dbReference type="PROSITE" id="PS51677"/>
    </source>
</evidence>